<keyword evidence="1" id="KW-0472">Membrane</keyword>
<feature type="transmembrane region" description="Helical" evidence="1">
    <location>
        <begin position="159"/>
        <end position="182"/>
    </location>
</feature>
<dbReference type="EMBL" id="MCFL01000085">
    <property type="protein sequence ID" value="ORZ30410.1"/>
    <property type="molecule type" value="Genomic_DNA"/>
</dbReference>
<accession>A0A1Y2H778</accession>
<organism evidence="2 3">
    <name type="scientific">Catenaria anguillulae PL171</name>
    <dbReference type="NCBI Taxonomy" id="765915"/>
    <lineage>
        <taxon>Eukaryota</taxon>
        <taxon>Fungi</taxon>
        <taxon>Fungi incertae sedis</taxon>
        <taxon>Blastocladiomycota</taxon>
        <taxon>Blastocladiomycetes</taxon>
        <taxon>Blastocladiales</taxon>
        <taxon>Catenariaceae</taxon>
        <taxon>Catenaria</taxon>
    </lineage>
</organism>
<proteinExistence type="predicted"/>
<keyword evidence="3" id="KW-1185">Reference proteome</keyword>
<protein>
    <submittedName>
        <fullName evidence="2">Uncharacterized protein</fullName>
    </submittedName>
</protein>
<gene>
    <name evidence="2" type="ORF">BCR44DRAFT_1312495</name>
</gene>
<feature type="transmembrane region" description="Helical" evidence="1">
    <location>
        <begin position="118"/>
        <end position="139"/>
    </location>
</feature>
<dbReference type="Proteomes" id="UP000193411">
    <property type="component" value="Unassembled WGS sequence"/>
</dbReference>
<evidence type="ECO:0000256" key="1">
    <source>
        <dbReference type="SAM" id="Phobius"/>
    </source>
</evidence>
<keyword evidence="1" id="KW-1133">Transmembrane helix</keyword>
<evidence type="ECO:0000313" key="3">
    <source>
        <dbReference type="Proteomes" id="UP000193411"/>
    </source>
</evidence>
<keyword evidence="1" id="KW-0812">Transmembrane</keyword>
<name>A0A1Y2H778_9FUNG</name>
<sequence length="223" mass="25488">MKNKKTNSARLDACRTNPTTTEQTAELECILPPMTTGTQLVTFRVADRVAINTLVFYALGFAVGLATAYKLLPKFVNGLQESRCWPCYHRRRYQGSGKQRRPLTDLLDNPRRLGRHRVALLFSSSLLIIVECISGFQHYFQLWTTGWADTFLLNMTRLFTISLVGLFVMIATIYRISLLIITHPVHRKWVVWGMISLLCVLQLLGPGCVAWVLWEYRHLDVGS</sequence>
<evidence type="ECO:0000313" key="2">
    <source>
        <dbReference type="EMBL" id="ORZ30410.1"/>
    </source>
</evidence>
<dbReference type="AlphaFoldDB" id="A0A1Y2H778"/>
<feature type="transmembrane region" description="Helical" evidence="1">
    <location>
        <begin position="189"/>
        <end position="214"/>
    </location>
</feature>
<reference evidence="2 3" key="1">
    <citation type="submission" date="2016-07" db="EMBL/GenBank/DDBJ databases">
        <title>Pervasive Adenine N6-methylation of Active Genes in Fungi.</title>
        <authorList>
            <consortium name="DOE Joint Genome Institute"/>
            <person name="Mondo S.J."/>
            <person name="Dannebaum R.O."/>
            <person name="Kuo R.C."/>
            <person name="Labutti K."/>
            <person name="Haridas S."/>
            <person name="Kuo A."/>
            <person name="Salamov A."/>
            <person name="Ahrendt S.R."/>
            <person name="Lipzen A."/>
            <person name="Sullivan W."/>
            <person name="Andreopoulos W.B."/>
            <person name="Clum A."/>
            <person name="Lindquist E."/>
            <person name="Daum C."/>
            <person name="Ramamoorthy G.K."/>
            <person name="Gryganskyi A."/>
            <person name="Culley D."/>
            <person name="Magnuson J.K."/>
            <person name="James T.Y."/>
            <person name="O'Malley M.A."/>
            <person name="Stajich J.E."/>
            <person name="Spatafora J.W."/>
            <person name="Visel A."/>
            <person name="Grigoriev I.V."/>
        </authorList>
    </citation>
    <scope>NUCLEOTIDE SEQUENCE [LARGE SCALE GENOMIC DNA]</scope>
    <source>
        <strain evidence="2 3">PL171</strain>
    </source>
</reference>
<comment type="caution">
    <text evidence="2">The sequence shown here is derived from an EMBL/GenBank/DDBJ whole genome shotgun (WGS) entry which is preliminary data.</text>
</comment>